<protein>
    <submittedName>
        <fullName evidence="8">Uncharacterized protein</fullName>
    </submittedName>
</protein>
<feature type="domain" description="ABC-2 type transporter transmembrane" evidence="7">
    <location>
        <begin position="18"/>
        <end position="256"/>
    </location>
</feature>
<evidence type="ECO:0000256" key="4">
    <source>
        <dbReference type="ARBA" id="ARBA00023136"/>
    </source>
</evidence>
<dbReference type="Gene3D" id="3.40.50.300">
    <property type="entry name" value="P-loop containing nucleotide triphosphate hydrolases"/>
    <property type="match status" value="1"/>
</dbReference>
<dbReference type="GO" id="GO:0016887">
    <property type="term" value="F:ATP hydrolysis activity"/>
    <property type="evidence" value="ECO:0007669"/>
    <property type="project" value="InterPro"/>
</dbReference>
<dbReference type="EMBL" id="JH431421">
    <property type="status" value="NOT_ANNOTATED_CDS"/>
    <property type="molecule type" value="Genomic_DNA"/>
</dbReference>
<dbReference type="GO" id="GO:0005524">
    <property type="term" value="F:ATP binding"/>
    <property type="evidence" value="ECO:0007669"/>
    <property type="project" value="InterPro"/>
</dbReference>
<dbReference type="Proteomes" id="UP000014500">
    <property type="component" value="Unassembled WGS sequence"/>
</dbReference>
<evidence type="ECO:0000256" key="1">
    <source>
        <dbReference type="ARBA" id="ARBA00004141"/>
    </source>
</evidence>
<dbReference type="AlphaFoldDB" id="T1IS52"/>
<feature type="transmembrane region" description="Helical" evidence="5">
    <location>
        <begin position="42"/>
        <end position="60"/>
    </location>
</feature>
<evidence type="ECO:0000313" key="9">
    <source>
        <dbReference type="Proteomes" id="UP000014500"/>
    </source>
</evidence>
<feature type="domain" description="ABC transporter" evidence="6">
    <location>
        <begin position="336"/>
        <end position="473"/>
    </location>
</feature>
<dbReference type="InterPro" id="IPR003439">
    <property type="entry name" value="ABC_transporter-like_ATP-bd"/>
</dbReference>
<dbReference type="PANTHER" id="PTHR19229:SF250">
    <property type="entry name" value="ABC TRANSPORTER DOMAIN-CONTAINING PROTEIN-RELATED"/>
    <property type="match status" value="1"/>
</dbReference>
<feature type="transmembrane region" description="Helical" evidence="5">
    <location>
        <begin position="192"/>
        <end position="212"/>
    </location>
</feature>
<dbReference type="GO" id="GO:0140359">
    <property type="term" value="F:ABC-type transporter activity"/>
    <property type="evidence" value="ECO:0007669"/>
    <property type="project" value="InterPro"/>
</dbReference>
<dbReference type="SUPFAM" id="SSF52540">
    <property type="entry name" value="P-loop containing nucleoside triphosphate hydrolases"/>
    <property type="match status" value="1"/>
</dbReference>
<keyword evidence="9" id="KW-1185">Reference proteome</keyword>
<dbReference type="HOGENOM" id="CLU_000604_19_5_1"/>
<keyword evidence="2 5" id="KW-0812">Transmembrane</keyword>
<reference evidence="8" key="2">
    <citation type="submission" date="2015-02" db="UniProtKB">
        <authorList>
            <consortium name="EnsemblMetazoa"/>
        </authorList>
    </citation>
    <scope>IDENTIFICATION</scope>
</reference>
<proteinExistence type="predicted"/>
<dbReference type="EnsemblMetazoa" id="SMAR003915-RA">
    <property type="protein sequence ID" value="SMAR003915-PA"/>
    <property type="gene ID" value="SMAR003915"/>
</dbReference>
<dbReference type="STRING" id="126957.T1IS52"/>
<evidence type="ECO:0000259" key="6">
    <source>
        <dbReference type="Pfam" id="PF00005"/>
    </source>
</evidence>
<organism evidence="8 9">
    <name type="scientific">Strigamia maritima</name>
    <name type="common">European centipede</name>
    <name type="synonym">Geophilus maritimus</name>
    <dbReference type="NCBI Taxonomy" id="126957"/>
    <lineage>
        <taxon>Eukaryota</taxon>
        <taxon>Metazoa</taxon>
        <taxon>Ecdysozoa</taxon>
        <taxon>Arthropoda</taxon>
        <taxon>Myriapoda</taxon>
        <taxon>Chilopoda</taxon>
        <taxon>Pleurostigmophora</taxon>
        <taxon>Geophilomorpha</taxon>
        <taxon>Linotaeniidae</taxon>
        <taxon>Strigamia</taxon>
    </lineage>
</organism>
<dbReference type="eggNOG" id="KOG0059">
    <property type="taxonomic scope" value="Eukaryota"/>
</dbReference>
<evidence type="ECO:0000259" key="7">
    <source>
        <dbReference type="Pfam" id="PF12698"/>
    </source>
</evidence>
<reference evidence="9" key="1">
    <citation type="submission" date="2011-05" db="EMBL/GenBank/DDBJ databases">
        <authorList>
            <person name="Richards S.R."/>
            <person name="Qu J."/>
            <person name="Jiang H."/>
            <person name="Jhangiani S.N."/>
            <person name="Agravi P."/>
            <person name="Goodspeed R."/>
            <person name="Gross S."/>
            <person name="Mandapat C."/>
            <person name="Jackson L."/>
            <person name="Mathew T."/>
            <person name="Pu L."/>
            <person name="Thornton R."/>
            <person name="Saada N."/>
            <person name="Wilczek-Boney K.B."/>
            <person name="Lee S."/>
            <person name="Kovar C."/>
            <person name="Wu Y."/>
            <person name="Scherer S.E."/>
            <person name="Worley K.C."/>
            <person name="Muzny D.M."/>
            <person name="Gibbs R."/>
        </authorList>
    </citation>
    <scope>NUCLEOTIDE SEQUENCE</scope>
    <source>
        <strain evidence="9">Brora</strain>
    </source>
</reference>
<evidence type="ECO:0000313" key="8">
    <source>
        <dbReference type="EnsemblMetazoa" id="SMAR003915-PA"/>
    </source>
</evidence>
<dbReference type="GO" id="GO:0016020">
    <property type="term" value="C:membrane"/>
    <property type="evidence" value="ECO:0007669"/>
    <property type="project" value="UniProtKB-SubCell"/>
</dbReference>
<dbReference type="PANTHER" id="PTHR19229">
    <property type="entry name" value="ATP-BINDING CASSETTE TRANSPORTER SUBFAMILY A ABCA"/>
    <property type="match status" value="1"/>
</dbReference>
<dbReference type="OMA" id="VIDTECA"/>
<comment type="subcellular location">
    <subcellularLocation>
        <location evidence="1">Membrane</location>
        <topology evidence="1">Multi-pass membrane protein</topology>
    </subcellularLocation>
</comment>
<feature type="transmembrane region" description="Helical" evidence="5">
    <location>
        <begin position="236"/>
        <end position="257"/>
    </location>
</feature>
<dbReference type="PhylomeDB" id="T1IS52"/>
<feature type="transmembrane region" description="Helical" evidence="5">
    <location>
        <begin position="131"/>
        <end position="155"/>
    </location>
</feature>
<dbReference type="InterPro" id="IPR027417">
    <property type="entry name" value="P-loop_NTPase"/>
</dbReference>
<dbReference type="InterPro" id="IPR013525">
    <property type="entry name" value="ABC2_TM"/>
</dbReference>
<dbReference type="GO" id="GO:0005319">
    <property type="term" value="F:lipid transporter activity"/>
    <property type="evidence" value="ECO:0007669"/>
    <property type="project" value="TreeGrafter"/>
</dbReference>
<keyword evidence="3 5" id="KW-1133">Transmembrane helix</keyword>
<dbReference type="Pfam" id="PF00005">
    <property type="entry name" value="ABC_tran"/>
    <property type="match status" value="1"/>
</dbReference>
<dbReference type="Pfam" id="PF12698">
    <property type="entry name" value="ABC2_membrane_3"/>
    <property type="match status" value="1"/>
</dbReference>
<evidence type="ECO:0000256" key="2">
    <source>
        <dbReference type="ARBA" id="ARBA00022692"/>
    </source>
</evidence>
<accession>T1IS52</accession>
<evidence type="ECO:0000256" key="3">
    <source>
        <dbReference type="ARBA" id="ARBA00022989"/>
    </source>
</evidence>
<keyword evidence="4 5" id="KW-0472">Membrane</keyword>
<dbReference type="InterPro" id="IPR026082">
    <property type="entry name" value="ABCA"/>
</dbReference>
<sequence length="474" mass="53751">MAIISILKNKMQRADENIYDTMPTPNVSLQLFPIPPYRKDEFILALQTWLPVIIMLSYLFSSINIIKNLVQEKENKIKESLKMMGLSGFLHWAAWYTKSLLCLLVPVSIMTFLLTMTFSEKIVIIAYSDPIIVFCFLLLYICTTIMFCFAISVFFSRASSAVTAAGLIYFFSYIPFMYIQPRYILLKFGWKLFFCILPNTAMAFGGQFITMYEGSGIGLQWSNFYKGATPDDSLSMAWVFFMLFIDYFLYFFITWYVDNVFPGDFGVPRPWYFPLSRDYWGGRVPVREIVLAIEEKGSSDTTSTISMHFEAEPVSLPAGIQLRHLTKVFGKKVVVNSITLNMYQGQITVLLGHNGAGKTTTMSMLTGLITPSKGTARIYGFDIRHEMTGVRTSLGLCPQHDVLFPELTVQEHLQFFYKLKGADSGGRDYEVNQVVEMLSMDDKRDSRVSQLSAGMKRKLSVGIALIGGSKVSII</sequence>
<evidence type="ECO:0000256" key="5">
    <source>
        <dbReference type="SAM" id="Phobius"/>
    </source>
</evidence>
<feature type="transmembrane region" description="Helical" evidence="5">
    <location>
        <begin position="161"/>
        <end position="180"/>
    </location>
</feature>
<feature type="transmembrane region" description="Helical" evidence="5">
    <location>
        <begin position="103"/>
        <end position="119"/>
    </location>
</feature>
<name>T1IS52_STRMM</name>